<name>A0A9P6AW30_9AGAM</name>
<dbReference type="InterPro" id="IPR001810">
    <property type="entry name" value="F-box_dom"/>
</dbReference>
<evidence type="ECO:0000313" key="3">
    <source>
        <dbReference type="Proteomes" id="UP000886523"/>
    </source>
</evidence>
<proteinExistence type="predicted"/>
<sequence>MFPAEIVLKVLEYLDGRDLARCRMACRSLKERADRNSATLYAFRLAMHDYKDAAQTPYDSFPTAALRLQRLEQYFTGWEHLDHVQQERIKLPGSYDSPSAQLSGGLYAYKYTRTGRKTIGFVELPSRIRETRVTTWSQEDAFDVAAFAMVRSEDLLVLLEVNGNLHLRTLSSNKSHPKAQCPILLLDHTVYGSGTGAVIQMLGDSIAVYDDGDLMVWNWHSGDVLHPCFG</sequence>
<dbReference type="CDD" id="cd09917">
    <property type="entry name" value="F-box_SF"/>
    <property type="match status" value="1"/>
</dbReference>
<dbReference type="Pfam" id="PF12937">
    <property type="entry name" value="F-box-like"/>
    <property type="match status" value="1"/>
</dbReference>
<feature type="domain" description="F-box" evidence="1">
    <location>
        <begin position="1"/>
        <end position="44"/>
    </location>
</feature>
<dbReference type="Proteomes" id="UP000886523">
    <property type="component" value="Unassembled WGS sequence"/>
</dbReference>
<dbReference type="EMBL" id="MU128986">
    <property type="protein sequence ID" value="KAF9512460.1"/>
    <property type="molecule type" value="Genomic_DNA"/>
</dbReference>
<accession>A0A9P6AW30</accession>
<dbReference type="SUPFAM" id="SSF81383">
    <property type="entry name" value="F-box domain"/>
    <property type="match status" value="1"/>
</dbReference>
<reference evidence="2" key="1">
    <citation type="journal article" date="2020" name="Nat. Commun.">
        <title>Large-scale genome sequencing of mycorrhizal fungi provides insights into the early evolution of symbiotic traits.</title>
        <authorList>
            <person name="Miyauchi S."/>
            <person name="Kiss E."/>
            <person name="Kuo A."/>
            <person name="Drula E."/>
            <person name="Kohler A."/>
            <person name="Sanchez-Garcia M."/>
            <person name="Morin E."/>
            <person name="Andreopoulos B."/>
            <person name="Barry K.W."/>
            <person name="Bonito G."/>
            <person name="Buee M."/>
            <person name="Carver A."/>
            <person name="Chen C."/>
            <person name="Cichocki N."/>
            <person name="Clum A."/>
            <person name="Culley D."/>
            <person name="Crous P.W."/>
            <person name="Fauchery L."/>
            <person name="Girlanda M."/>
            <person name="Hayes R.D."/>
            <person name="Keri Z."/>
            <person name="LaButti K."/>
            <person name="Lipzen A."/>
            <person name="Lombard V."/>
            <person name="Magnuson J."/>
            <person name="Maillard F."/>
            <person name="Murat C."/>
            <person name="Nolan M."/>
            <person name="Ohm R.A."/>
            <person name="Pangilinan J."/>
            <person name="Pereira M.F."/>
            <person name="Perotto S."/>
            <person name="Peter M."/>
            <person name="Pfister S."/>
            <person name="Riley R."/>
            <person name="Sitrit Y."/>
            <person name="Stielow J.B."/>
            <person name="Szollosi G."/>
            <person name="Zifcakova L."/>
            <person name="Stursova M."/>
            <person name="Spatafora J.W."/>
            <person name="Tedersoo L."/>
            <person name="Vaario L.M."/>
            <person name="Yamada A."/>
            <person name="Yan M."/>
            <person name="Wang P."/>
            <person name="Xu J."/>
            <person name="Bruns T."/>
            <person name="Baldrian P."/>
            <person name="Vilgalys R."/>
            <person name="Dunand C."/>
            <person name="Henrissat B."/>
            <person name="Grigoriev I.V."/>
            <person name="Hibbett D."/>
            <person name="Nagy L.G."/>
            <person name="Martin F.M."/>
        </authorList>
    </citation>
    <scope>NUCLEOTIDE SEQUENCE</scope>
    <source>
        <strain evidence="2">UP504</strain>
    </source>
</reference>
<dbReference type="InterPro" id="IPR036047">
    <property type="entry name" value="F-box-like_dom_sf"/>
</dbReference>
<dbReference type="Gene3D" id="1.20.1280.50">
    <property type="match status" value="1"/>
</dbReference>
<organism evidence="2 3">
    <name type="scientific">Hydnum rufescens UP504</name>
    <dbReference type="NCBI Taxonomy" id="1448309"/>
    <lineage>
        <taxon>Eukaryota</taxon>
        <taxon>Fungi</taxon>
        <taxon>Dikarya</taxon>
        <taxon>Basidiomycota</taxon>
        <taxon>Agaricomycotina</taxon>
        <taxon>Agaricomycetes</taxon>
        <taxon>Cantharellales</taxon>
        <taxon>Hydnaceae</taxon>
        <taxon>Hydnum</taxon>
    </lineage>
</organism>
<dbReference type="PROSITE" id="PS50181">
    <property type="entry name" value="FBOX"/>
    <property type="match status" value="1"/>
</dbReference>
<keyword evidence="3" id="KW-1185">Reference proteome</keyword>
<evidence type="ECO:0000313" key="2">
    <source>
        <dbReference type="EMBL" id="KAF9512460.1"/>
    </source>
</evidence>
<dbReference type="AlphaFoldDB" id="A0A9P6AW30"/>
<comment type="caution">
    <text evidence="2">The sequence shown here is derived from an EMBL/GenBank/DDBJ whole genome shotgun (WGS) entry which is preliminary data.</text>
</comment>
<evidence type="ECO:0000259" key="1">
    <source>
        <dbReference type="PROSITE" id="PS50181"/>
    </source>
</evidence>
<gene>
    <name evidence="2" type="ORF">BS47DRAFT_1060284</name>
</gene>
<dbReference type="OrthoDB" id="2745718at2759"/>
<protein>
    <recommendedName>
        <fullName evidence="1">F-box domain-containing protein</fullName>
    </recommendedName>
</protein>